<sequence>MAERLIVISDMWGAKKGIWATSYLVYLQQYFDVTYYDSQQLANIDLVDNSGERLKDAFLNGGVDKAIAQLMLNEKEPCHYVGFGIGGTIAWQANLQGLPMKSLYMVSTTPVGYENNKLGIPTKMVYGELDANLPPKKWFDQIEEEHEIIKGFGHDLYTYDTNIKKIAQDLLSLVTNKIKTKAKVIPIRKPLLVS</sequence>
<comment type="caution">
    <text evidence="1">The sequence shown here is derived from an EMBL/GenBank/DDBJ whole genome shotgun (WGS) entry which is preliminary data.</text>
</comment>
<reference evidence="1 2" key="1">
    <citation type="submission" date="2020-05" db="EMBL/GenBank/DDBJ databases">
        <title>The draft genome sequence of Maribacter arenosus CAU 1321.</title>
        <authorList>
            <person name="Mu L."/>
        </authorList>
    </citation>
    <scope>NUCLEOTIDE SEQUENCE [LARGE SCALE GENOMIC DNA]</scope>
    <source>
        <strain evidence="1 2">CAU 1321</strain>
    </source>
</reference>
<dbReference type="SUPFAM" id="SSF53474">
    <property type="entry name" value="alpha/beta-Hydrolases"/>
    <property type="match status" value="1"/>
</dbReference>
<proteinExistence type="predicted"/>
<evidence type="ECO:0008006" key="3">
    <source>
        <dbReference type="Google" id="ProtNLM"/>
    </source>
</evidence>
<dbReference type="RefSeq" id="WP_188313776.1">
    <property type="nucleotide sequence ID" value="NZ_JABTCG010000003.1"/>
</dbReference>
<dbReference type="Proteomes" id="UP000598350">
    <property type="component" value="Unassembled WGS sequence"/>
</dbReference>
<protein>
    <recommendedName>
        <fullName evidence="3">Alpha/beta hydrolase family protein</fullName>
    </recommendedName>
</protein>
<dbReference type="Gene3D" id="3.40.50.1820">
    <property type="entry name" value="alpha/beta hydrolase"/>
    <property type="match status" value="1"/>
</dbReference>
<accession>A0ABR7VAE3</accession>
<evidence type="ECO:0000313" key="1">
    <source>
        <dbReference type="EMBL" id="MBD0850629.1"/>
    </source>
</evidence>
<evidence type="ECO:0000313" key="2">
    <source>
        <dbReference type="Proteomes" id="UP000598350"/>
    </source>
</evidence>
<keyword evidence="2" id="KW-1185">Reference proteome</keyword>
<dbReference type="EMBL" id="JABTCG010000003">
    <property type="protein sequence ID" value="MBD0850629.1"/>
    <property type="molecule type" value="Genomic_DNA"/>
</dbReference>
<dbReference type="InterPro" id="IPR029058">
    <property type="entry name" value="AB_hydrolase_fold"/>
</dbReference>
<gene>
    <name evidence="1" type="ORF">HPE63_08115</name>
</gene>
<name>A0ABR7VAE3_9FLAO</name>
<organism evidence="1 2">
    <name type="scientific">Maribacter arenosus</name>
    <dbReference type="NCBI Taxonomy" id="1854708"/>
    <lineage>
        <taxon>Bacteria</taxon>
        <taxon>Pseudomonadati</taxon>
        <taxon>Bacteroidota</taxon>
        <taxon>Flavobacteriia</taxon>
        <taxon>Flavobacteriales</taxon>
        <taxon>Flavobacteriaceae</taxon>
        <taxon>Maribacter</taxon>
    </lineage>
</organism>